<gene>
    <name evidence="2" type="ORF">PHYSODRAFT_485777</name>
</gene>
<dbReference type="RefSeq" id="XP_009519184.1">
    <property type="nucleotide sequence ID" value="XM_009520889.1"/>
</dbReference>
<dbReference type="Proteomes" id="UP000002640">
    <property type="component" value="Unassembled WGS sequence"/>
</dbReference>
<keyword evidence="1" id="KW-0812">Transmembrane</keyword>
<dbReference type="OMA" id="THEVNIH"/>
<reference evidence="2 3" key="1">
    <citation type="journal article" date="2006" name="Science">
        <title>Phytophthora genome sequences uncover evolutionary origins and mechanisms of pathogenesis.</title>
        <authorList>
            <person name="Tyler B.M."/>
            <person name="Tripathy S."/>
            <person name="Zhang X."/>
            <person name="Dehal P."/>
            <person name="Jiang R.H."/>
            <person name="Aerts A."/>
            <person name="Arredondo F.D."/>
            <person name="Baxter L."/>
            <person name="Bensasson D."/>
            <person name="Beynon J.L."/>
            <person name="Chapman J."/>
            <person name="Damasceno C.M."/>
            <person name="Dorrance A.E."/>
            <person name="Dou D."/>
            <person name="Dickerman A.W."/>
            <person name="Dubchak I.L."/>
            <person name="Garbelotto M."/>
            <person name="Gijzen M."/>
            <person name="Gordon S.G."/>
            <person name="Govers F."/>
            <person name="Grunwald N.J."/>
            <person name="Huang W."/>
            <person name="Ivors K.L."/>
            <person name="Jones R.W."/>
            <person name="Kamoun S."/>
            <person name="Krampis K."/>
            <person name="Lamour K.H."/>
            <person name="Lee M.K."/>
            <person name="McDonald W.H."/>
            <person name="Medina M."/>
            <person name="Meijer H.J."/>
            <person name="Nordberg E.K."/>
            <person name="Maclean D.J."/>
            <person name="Ospina-Giraldo M.D."/>
            <person name="Morris P.F."/>
            <person name="Phuntumart V."/>
            <person name="Putnam N.H."/>
            <person name="Rash S."/>
            <person name="Rose J.K."/>
            <person name="Sakihama Y."/>
            <person name="Salamov A.A."/>
            <person name="Savidor A."/>
            <person name="Scheuring C.F."/>
            <person name="Smith B.M."/>
            <person name="Sobral B.W."/>
            <person name="Terry A."/>
            <person name="Torto-Alalibo T.A."/>
            <person name="Win J."/>
            <person name="Xu Z."/>
            <person name="Zhang H."/>
            <person name="Grigoriev I.V."/>
            <person name="Rokhsar D.S."/>
            <person name="Boore J.L."/>
        </authorList>
    </citation>
    <scope>NUCLEOTIDE SEQUENCE [LARGE SCALE GENOMIC DNA]</scope>
    <source>
        <strain evidence="2 3">P6497</strain>
    </source>
</reference>
<proteinExistence type="predicted"/>
<evidence type="ECO:0000313" key="3">
    <source>
        <dbReference type="Proteomes" id="UP000002640"/>
    </source>
</evidence>
<keyword evidence="1" id="KW-0472">Membrane</keyword>
<feature type="transmembrane region" description="Helical" evidence="1">
    <location>
        <begin position="82"/>
        <end position="105"/>
    </location>
</feature>
<evidence type="ECO:0000256" key="1">
    <source>
        <dbReference type="SAM" id="Phobius"/>
    </source>
</evidence>
<evidence type="ECO:0000313" key="2">
    <source>
        <dbReference type="EMBL" id="EGZ23896.1"/>
    </source>
</evidence>
<organism evidence="2 3">
    <name type="scientific">Phytophthora sojae (strain P6497)</name>
    <name type="common">Soybean stem and root rot agent</name>
    <name type="synonym">Phytophthora megasperma f. sp. glycines</name>
    <dbReference type="NCBI Taxonomy" id="1094619"/>
    <lineage>
        <taxon>Eukaryota</taxon>
        <taxon>Sar</taxon>
        <taxon>Stramenopiles</taxon>
        <taxon>Oomycota</taxon>
        <taxon>Peronosporomycetes</taxon>
        <taxon>Peronosporales</taxon>
        <taxon>Peronosporaceae</taxon>
        <taxon>Phytophthora</taxon>
    </lineage>
</organism>
<dbReference type="AlphaFoldDB" id="G4YYF3"/>
<dbReference type="EMBL" id="JH159152">
    <property type="protein sequence ID" value="EGZ23896.1"/>
    <property type="molecule type" value="Genomic_DNA"/>
</dbReference>
<sequence>MESPGDELRSDHLMLDDDDEEVANAARQSAGIGVQRLRRLRGRRGFFHSDSDVRSFRYRSSGGILQRITLRRRKKREEEHDVFWTAIGVLTLLSFALMSCITIYLTQSDFFESHQNDLFGTTVDNRFTVVAQDKAQIFLKSGYSNTVYSEGMITFDDGELRIGRRAVESEESKSFFGVAFFPNGTSSFTHRVNSPMVEADYLSARKGVVFDDGTMMTTAANSSGGVKEQGDLNLVSRSGAVVTSAGGKSLLFVDPAGTVTVANTKSEHPTSSGITLDGTHGVVSIGSGLRIKHDQNASSLSTSRPLNLDTNTLFVGSSSSEKVRISVPEAVGGSSSIDEEDGARALEAEEVKSITLEVVGQTSSTQKEGGDVRIVGGNGLDIGGDVTLIGGQATDSESSYGTVAINAGLHQAASSFTEIGTHSATHEVNIHGLVSFNHKAGSVNDTTQVKVGGGRFNVSSQRITLDNRATSLSELHINSNEVLLGASSPSVQVGGAGFSTVKVEGTSTSLDATKKVAVGGSAPSVVIGDVDASKQVVKVASSVVQIDASRSVAINSHNTQAVTTISGRVHFNGSSTKDSLLSITDVAVRANPPKFRVGPKGKTEIASIEATHVTIGGPGANATVLPPSESKLELFSSSITVGSEASEVSLTGKSVVVDAMETLVVGEQADEVNIGGEEVGKVNLQGEAVSLSGAGTINGSSLSVHSSEINIGGKSTSDITVGAPGASLDIGSKAKDLTIGVGSSTIDIGSDDSVVNLYGSITVNGKSLDSRRLAAENDAWNGMRSKRYGYLNAGRVSVLVTPTKPLTTFALHWENGFSSEPEEFQVDTSRERMLSILPTSNGGKADARHLQISLQISSVVLALQSENAAANTQPNKIRCRVYRHRAELPGVVALEVSAAVEHCFGVACEDGIFLGLQGQRIVPYSPGDAFSTQCSLASNVAGELVLKDAQYSFAEQ</sequence>
<protein>
    <submittedName>
        <fullName evidence="2">Uncharacterized protein</fullName>
    </submittedName>
</protein>
<keyword evidence="3" id="KW-1185">Reference proteome</keyword>
<accession>G4YYF3</accession>
<dbReference type="KEGG" id="psoj:PHYSODRAFT_485777"/>
<dbReference type="InParanoid" id="G4YYF3"/>
<keyword evidence="1" id="KW-1133">Transmembrane helix</keyword>
<name>G4YYF3_PHYSP</name>
<dbReference type="GeneID" id="20655924"/>